<evidence type="ECO:0000313" key="4">
    <source>
        <dbReference type="Proteomes" id="UP000253303"/>
    </source>
</evidence>
<keyword evidence="2" id="KW-0472">Membrane</keyword>
<organism evidence="3 4">
    <name type="scientific">Spongiactinospora rosea</name>
    <dbReference type="NCBI Taxonomy" id="2248750"/>
    <lineage>
        <taxon>Bacteria</taxon>
        <taxon>Bacillati</taxon>
        <taxon>Actinomycetota</taxon>
        <taxon>Actinomycetes</taxon>
        <taxon>Streptosporangiales</taxon>
        <taxon>Streptosporangiaceae</taxon>
        <taxon>Spongiactinospora</taxon>
    </lineage>
</organism>
<feature type="transmembrane region" description="Helical" evidence="2">
    <location>
        <begin position="16"/>
        <end position="34"/>
    </location>
</feature>
<dbReference type="AlphaFoldDB" id="A0A366LZC2"/>
<keyword evidence="4" id="KW-1185">Reference proteome</keyword>
<evidence type="ECO:0000256" key="2">
    <source>
        <dbReference type="SAM" id="Phobius"/>
    </source>
</evidence>
<dbReference type="Proteomes" id="UP000253303">
    <property type="component" value="Unassembled WGS sequence"/>
</dbReference>
<keyword evidence="2" id="KW-0812">Transmembrane</keyword>
<gene>
    <name evidence="3" type="ORF">DP939_19470</name>
</gene>
<protein>
    <submittedName>
        <fullName evidence="3">Uncharacterized protein</fullName>
    </submittedName>
</protein>
<reference evidence="3 4" key="1">
    <citation type="submission" date="2018-06" db="EMBL/GenBank/DDBJ databases">
        <title>Sphaerisporangium craniellae sp. nov., isolated from a marine sponge in the South China Sea.</title>
        <authorList>
            <person name="Li L."/>
        </authorList>
    </citation>
    <scope>NUCLEOTIDE SEQUENCE [LARGE SCALE GENOMIC DNA]</scope>
    <source>
        <strain evidence="3 4">LHW63015</strain>
    </source>
</reference>
<comment type="caution">
    <text evidence="3">The sequence shown here is derived from an EMBL/GenBank/DDBJ whole genome shotgun (WGS) entry which is preliminary data.</text>
</comment>
<name>A0A366LZC2_9ACTN</name>
<evidence type="ECO:0000256" key="1">
    <source>
        <dbReference type="SAM" id="MobiDB-lite"/>
    </source>
</evidence>
<evidence type="ECO:0000313" key="3">
    <source>
        <dbReference type="EMBL" id="RBQ18664.1"/>
    </source>
</evidence>
<accession>A0A366LZC2</accession>
<dbReference type="EMBL" id="QMEY01000007">
    <property type="protein sequence ID" value="RBQ18664.1"/>
    <property type="molecule type" value="Genomic_DNA"/>
</dbReference>
<sequence>MTTLLVLAPRGDVSPGLLGFLVVAALGAALFLLIKSMNKQISKIEVPYEDEEPQRRPANGEPKPNGVH</sequence>
<feature type="region of interest" description="Disordered" evidence="1">
    <location>
        <begin position="48"/>
        <end position="68"/>
    </location>
</feature>
<keyword evidence="2" id="KW-1133">Transmembrane helix</keyword>
<proteinExistence type="predicted"/>
<dbReference type="RefSeq" id="WP_113982135.1">
    <property type="nucleotide sequence ID" value="NZ_QMEY01000007.1"/>
</dbReference>